<dbReference type="GO" id="GO:0005509">
    <property type="term" value="F:calcium ion binding"/>
    <property type="evidence" value="ECO:0007669"/>
    <property type="project" value="InterPro"/>
</dbReference>
<dbReference type="Pfam" id="PF13405">
    <property type="entry name" value="EF-hand_6"/>
    <property type="match status" value="1"/>
</dbReference>
<dbReference type="AlphaFoldDB" id="A0A3B0SYB5"/>
<reference evidence="2" key="1">
    <citation type="submission" date="2018-06" db="EMBL/GenBank/DDBJ databases">
        <authorList>
            <person name="Zhirakovskaya E."/>
        </authorList>
    </citation>
    <scope>NUCLEOTIDE SEQUENCE</scope>
</reference>
<proteinExistence type="predicted"/>
<dbReference type="EMBL" id="UOEM01000026">
    <property type="protein sequence ID" value="VAW11015.1"/>
    <property type="molecule type" value="Genomic_DNA"/>
</dbReference>
<organism evidence="2">
    <name type="scientific">hydrothermal vent metagenome</name>
    <dbReference type="NCBI Taxonomy" id="652676"/>
    <lineage>
        <taxon>unclassified sequences</taxon>
        <taxon>metagenomes</taxon>
        <taxon>ecological metagenomes</taxon>
    </lineage>
</organism>
<dbReference type="InterPro" id="IPR002048">
    <property type="entry name" value="EF_hand_dom"/>
</dbReference>
<accession>A0A3B0SYB5</accession>
<dbReference type="SMART" id="SM00054">
    <property type="entry name" value="EFh"/>
    <property type="match status" value="2"/>
</dbReference>
<feature type="domain" description="EF-hand" evidence="1">
    <location>
        <begin position="161"/>
        <end position="196"/>
    </location>
</feature>
<dbReference type="Pfam" id="PF13202">
    <property type="entry name" value="EF-hand_5"/>
    <property type="match status" value="2"/>
</dbReference>
<dbReference type="PROSITE" id="PS50222">
    <property type="entry name" value="EF_HAND_2"/>
    <property type="match status" value="2"/>
</dbReference>
<dbReference type="Gene3D" id="1.10.238.10">
    <property type="entry name" value="EF-hand"/>
    <property type="match status" value="2"/>
</dbReference>
<dbReference type="InterPro" id="IPR018247">
    <property type="entry name" value="EF_Hand_1_Ca_BS"/>
</dbReference>
<name>A0A3B0SYB5_9ZZZZ</name>
<dbReference type="SUPFAM" id="SSF47473">
    <property type="entry name" value="EF-hand"/>
    <property type="match status" value="1"/>
</dbReference>
<feature type="domain" description="EF-hand" evidence="1">
    <location>
        <begin position="109"/>
        <end position="144"/>
    </location>
</feature>
<evidence type="ECO:0000313" key="2">
    <source>
        <dbReference type="EMBL" id="VAW11015.1"/>
    </source>
</evidence>
<sequence length="214" mass="22669">MKKLTAIALATGLALSGAGLYSVVANAHGDGFGMGQGYGGKSGAKHRGMGGGMGEYGKGQGGDMSGGMGMGGGMSGGKMGMSGGKMGMGFFKRLDANNDGAVTMEEALEAKPRGQGMMKHLDTDNNGEITAAEIDAMLAEKRDRMLEHLDINKDGKIDKADHTARVEQRFARFDTDKDGKVTAKEFGDVMGEWRQQRRKGMRQMWRDFMGGGAQ</sequence>
<dbReference type="InterPro" id="IPR011992">
    <property type="entry name" value="EF-hand-dom_pair"/>
</dbReference>
<dbReference type="PROSITE" id="PS00018">
    <property type="entry name" value="EF_HAND_1"/>
    <property type="match status" value="2"/>
</dbReference>
<evidence type="ECO:0000259" key="1">
    <source>
        <dbReference type="PROSITE" id="PS50222"/>
    </source>
</evidence>
<gene>
    <name evidence="2" type="ORF">MNBD_ALPHA09-1030</name>
</gene>
<protein>
    <recommendedName>
        <fullName evidence="1">EF-hand domain-containing protein</fullName>
    </recommendedName>
</protein>